<sequence length="266" mass="29373">MLHFIERKTRPAVSEGLDAEALAKFKTVDETVFVAYVGEDRAVAEMFADAARAYGDEFTFGTVVDSTVIEAQGLEPPAVVCYKLLDGDTVVLKEIKGAHELNAWIVETSRPVLGELTVLNQKRLADRGFPIVYLFAGTESDRQSLRKTLYKFARSYYDSLTSVVVDPFQFPDLMSRLGLEPGVFPAGAVHQLSKDRIYPYPKGQSFSANAVQQWGLDVYQGRIKPWTPPGVTTTYDDLGPTRAATRKVSIPNIPGVKVKIAGHDEL</sequence>
<keyword evidence="2" id="KW-1185">Reference proteome</keyword>
<dbReference type="STRING" id="100816.A0A175W2M4"/>
<dbReference type="GO" id="GO:0016853">
    <property type="term" value="F:isomerase activity"/>
    <property type="evidence" value="ECO:0007669"/>
    <property type="project" value="UniProtKB-KW"/>
</dbReference>
<evidence type="ECO:0000313" key="2">
    <source>
        <dbReference type="Proteomes" id="UP000078237"/>
    </source>
</evidence>
<protein>
    <submittedName>
        <fullName evidence="1">Protein disulfide-isomerase</fullName>
    </submittedName>
</protein>
<evidence type="ECO:0000313" key="1">
    <source>
        <dbReference type="EMBL" id="KXX78017.1"/>
    </source>
</evidence>
<dbReference type="Gene3D" id="3.40.30.10">
    <property type="entry name" value="Glutaredoxin"/>
    <property type="match status" value="2"/>
</dbReference>
<accession>A0A175W2M4</accession>
<organism evidence="1 2">
    <name type="scientific">Madurella mycetomatis</name>
    <dbReference type="NCBI Taxonomy" id="100816"/>
    <lineage>
        <taxon>Eukaryota</taxon>
        <taxon>Fungi</taxon>
        <taxon>Dikarya</taxon>
        <taxon>Ascomycota</taxon>
        <taxon>Pezizomycotina</taxon>
        <taxon>Sordariomycetes</taxon>
        <taxon>Sordariomycetidae</taxon>
        <taxon>Sordariales</taxon>
        <taxon>Sordariales incertae sedis</taxon>
        <taxon>Madurella</taxon>
    </lineage>
</organism>
<reference evidence="1 2" key="1">
    <citation type="journal article" date="2016" name="Genome Announc.">
        <title>Genome Sequence of Madurella mycetomatis mm55, Isolated from a Human Mycetoma Case in Sudan.</title>
        <authorList>
            <person name="Smit S."/>
            <person name="Derks M.F."/>
            <person name="Bervoets S."/>
            <person name="Fahal A."/>
            <person name="van Leeuwen W."/>
            <person name="van Belkum A."/>
            <person name="van de Sande W.W."/>
        </authorList>
    </citation>
    <scope>NUCLEOTIDE SEQUENCE [LARGE SCALE GENOMIC DNA]</scope>
    <source>
        <strain evidence="2">mm55</strain>
    </source>
</reference>
<dbReference type="Pfam" id="PF13848">
    <property type="entry name" value="Thioredoxin_6"/>
    <property type="match status" value="1"/>
</dbReference>
<dbReference type="OrthoDB" id="427280at2759"/>
<dbReference type="VEuPathDB" id="FungiDB:MMYC01_205274"/>
<dbReference type="CDD" id="cd02981">
    <property type="entry name" value="PDI_b_family"/>
    <property type="match status" value="1"/>
</dbReference>
<dbReference type="SUPFAM" id="SSF52833">
    <property type="entry name" value="Thioredoxin-like"/>
    <property type="match status" value="2"/>
</dbReference>
<name>A0A175W2M4_9PEZI</name>
<proteinExistence type="predicted"/>
<gene>
    <name evidence="1" type="ORF">MMYC01_205274</name>
</gene>
<comment type="caution">
    <text evidence="1">The sequence shown here is derived from an EMBL/GenBank/DDBJ whole genome shotgun (WGS) entry which is preliminary data.</text>
</comment>
<dbReference type="EMBL" id="LCTW02000136">
    <property type="protein sequence ID" value="KXX78017.1"/>
    <property type="molecule type" value="Genomic_DNA"/>
</dbReference>
<dbReference type="Proteomes" id="UP000078237">
    <property type="component" value="Unassembled WGS sequence"/>
</dbReference>
<dbReference type="CDD" id="cd02982">
    <property type="entry name" value="PDI_b'_family"/>
    <property type="match status" value="1"/>
</dbReference>
<dbReference type="InterPro" id="IPR036249">
    <property type="entry name" value="Thioredoxin-like_sf"/>
</dbReference>
<dbReference type="AlphaFoldDB" id="A0A175W2M4"/>